<dbReference type="Pfam" id="PF01381">
    <property type="entry name" value="HTH_3"/>
    <property type="match status" value="1"/>
</dbReference>
<dbReference type="SUPFAM" id="SSF47413">
    <property type="entry name" value="lambda repressor-like DNA-binding domains"/>
    <property type="match status" value="1"/>
</dbReference>
<evidence type="ECO:0000256" key="1">
    <source>
        <dbReference type="ARBA" id="ARBA00023125"/>
    </source>
</evidence>
<dbReference type="Proteomes" id="UP000663720">
    <property type="component" value="Chromosome"/>
</dbReference>
<dbReference type="PROSITE" id="PS50943">
    <property type="entry name" value="HTH_CROC1"/>
    <property type="match status" value="1"/>
</dbReference>
<dbReference type="SUPFAM" id="SSF52540">
    <property type="entry name" value="P-loop containing nucleoside triphosphate hydrolases"/>
    <property type="match status" value="1"/>
</dbReference>
<dbReference type="AlphaFoldDB" id="A0A975B7U3"/>
<keyword evidence="1" id="KW-0238">DNA-binding</keyword>
<organism evidence="3 4">
    <name type="scientific">Desulfonema limicola</name>
    <dbReference type="NCBI Taxonomy" id="45656"/>
    <lineage>
        <taxon>Bacteria</taxon>
        <taxon>Pseudomonadati</taxon>
        <taxon>Thermodesulfobacteriota</taxon>
        <taxon>Desulfobacteria</taxon>
        <taxon>Desulfobacterales</taxon>
        <taxon>Desulfococcaceae</taxon>
        <taxon>Desulfonema</taxon>
    </lineage>
</organism>
<dbReference type="CDD" id="cd02209">
    <property type="entry name" value="cupin_XRE_C"/>
    <property type="match status" value="1"/>
</dbReference>
<evidence type="ECO:0000259" key="2">
    <source>
        <dbReference type="PROSITE" id="PS50943"/>
    </source>
</evidence>
<dbReference type="EMBL" id="CP061799">
    <property type="protein sequence ID" value="QTA80180.1"/>
    <property type="molecule type" value="Genomic_DNA"/>
</dbReference>
<dbReference type="Pfam" id="PF07883">
    <property type="entry name" value="Cupin_2"/>
    <property type="match status" value="1"/>
</dbReference>
<keyword evidence="4" id="KW-1185">Reference proteome</keyword>
<dbReference type="InterPro" id="IPR011051">
    <property type="entry name" value="RmlC_Cupin_sf"/>
</dbReference>
<evidence type="ECO:0000313" key="4">
    <source>
        <dbReference type="Proteomes" id="UP000663720"/>
    </source>
</evidence>
<dbReference type="InterPro" id="IPR010982">
    <property type="entry name" value="Lambda_DNA-bd_dom_sf"/>
</dbReference>
<dbReference type="RefSeq" id="WP_207691851.1">
    <property type="nucleotide sequence ID" value="NZ_CP061799.1"/>
</dbReference>
<dbReference type="InterPro" id="IPR014774">
    <property type="entry name" value="KaiC-like_dom"/>
</dbReference>
<dbReference type="Gene3D" id="2.60.120.10">
    <property type="entry name" value="Jelly Rolls"/>
    <property type="match status" value="1"/>
</dbReference>
<dbReference type="KEGG" id="dli:dnl_24730"/>
<gene>
    <name evidence="3" type="ORF">dnl_24730</name>
</gene>
<proteinExistence type="predicted"/>
<reference evidence="3" key="1">
    <citation type="journal article" date="2021" name="Microb. Physiol.">
        <title>Proteogenomic Insights into the Physiology of Marine, Sulfate-Reducing, Filamentous Desulfonema limicola and Desulfonema magnum.</title>
        <authorList>
            <person name="Schnaars V."/>
            <person name="Wohlbrand L."/>
            <person name="Scheve S."/>
            <person name="Hinrichs C."/>
            <person name="Reinhardt R."/>
            <person name="Rabus R."/>
        </authorList>
    </citation>
    <scope>NUCLEOTIDE SEQUENCE</scope>
    <source>
        <strain evidence="3">5ac10</strain>
    </source>
</reference>
<protein>
    <submittedName>
        <fullName evidence="3">Transcriptional regulator, XRE family</fullName>
    </submittedName>
</protein>
<dbReference type="PANTHER" id="PTHR46797">
    <property type="entry name" value="HTH-TYPE TRANSCRIPTIONAL REGULATOR"/>
    <property type="match status" value="1"/>
</dbReference>
<dbReference type="GO" id="GO:0003700">
    <property type="term" value="F:DNA-binding transcription factor activity"/>
    <property type="evidence" value="ECO:0007669"/>
    <property type="project" value="TreeGrafter"/>
</dbReference>
<dbReference type="Gene3D" id="1.10.260.40">
    <property type="entry name" value="lambda repressor-like DNA-binding domains"/>
    <property type="match status" value="1"/>
</dbReference>
<dbReference type="PANTHER" id="PTHR46797:SF2">
    <property type="entry name" value="TRANSCRIPTIONAL REGULATOR"/>
    <property type="match status" value="1"/>
</dbReference>
<dbReference type="GO" id="GO:0005829">
    <property type="term" value="C:cytosol"/>
    <property type="evidence" value="ECO:0007669"/>
    <property type="project" value="TreeGrafter"/>
</dbReference>
<dbReference type="SUPFAM" id="SSF51182">
    <property type="entry name" value="RmlC-like cupins"/>
    <property type="match status" value="1"/>
</dbReference>
<dbReference type="InterPro" id="IPR014710">
    <property type="entry name" value="RmlC-like_jellyroll"/>
</dbReference>
<evidence type="ECO:0000313" key="3">
    <source>
        <dbReference type="EMBL" id="QTA80180.1"/>
    </source>
</evidence>
<dbReference type="GO" id="GO:0003677">
    <property type="term" value="F:DNA binding"/>
    <property type="evidence" value="ECO:0007669"/>
    <property type="project" value="UniProtKB-KW"/>
</dbReference>
<sequence>MISKPNRVSSGVSQLDRFLGGLFIGDNVVWYDDAGSLASAFCMNFIQASLVQNKSLVYVSFDRSPKNLVENLGHLAENQHLTILDCFTHGKGDGSEVFSKFYEKDGAQWPYQIIKINEPWKPDKVIESIYGIHKTLKDDVRFVFESLTGMQDLWGGEEHIQKFYTHSCPRLYELNTIAYWIIEKGAHSGKLKAHINQIAQVAIDLSIKRGKSALTILKADKRNPDTLNTPNYYWNEGMNISFESDKRSHAKIDIGIRLKQLRTKQGLSQTELAKMVGVTPSTISQIESNIIYPSLTALFKIAETLCVEISSFFQDQTDIQNRVVFSRDQGVNINFPDLPKGSIAGRLLTPVDFEPKAEPYIIEIPANQNLGSHFFIHKGEEIGYVLSGTLQAEIKKGKYEIKKGDIIYLTTEMPSHWKNPGPETARLLWIKIK</sequence>
<dbReference type="InterPro" id="IPR027417">
    <property type="entry name" value="P-loop_NTPase"/>
</dbReference>
<dbReference type="InterPro" id="IPR050807">
    <property type="entry name" value="TransReg_Diox_bact_type"/>
</dbReference>
<dbReference type="Gene3D" id="3.40.50.300">
    <property type="entry name" value="P-loop containing nucleotide triphosphate hydrolases"/>
    <property type="match status" value="1"/>
</dbReference>
<feature type="domain" description="HTH cro/C1-type" evidence="2">
    <location>
        <begin position="258"/>
        <end position="312"/>
    </location>
</feature>
<name>A0A975B7U3_9BACT</name>
<dbReference type="Pfam" id="PF06745">
    <property type="entry name" value="ATPase"/>
    <property type="match status" value="1"/>
</dbReference>
<accession>A0A975B7U3</accession>
<dbReference type="InterPro" id="IPR013096">
    <property type="entry name" value="Cupin_2"/>
</dbReference>
<dbReference type="CDD" id="cd00093">
    <property type="entry name" value="HTH_XRE"/>
    <property type="match status" value="1"/>
</dbReference>
<dbReference type="SMART" id="SM00530">
    <property type="entry name" value="HTH_XRE"/>
    <property type="match status" value="1"/>
</dbReference>
<dbReference type="InterPro" id="IPR001387">
    <property type="entry name" value="Cro/C1-type_HTH"/>
</dbReference>